<sequence>MRMSKVAVITGVGKGVGRALAKALYEDGYNLGMITRSESDLTSLVNELGASSARVIFRAGDAADEHLAQEIVQEVLKQFGQVDVLINNAGMGKYGPLDELTVADYDDMMNSNMRSTFLYTYYVVPHLKERRQGNIINIASVAGIKGLPQESIYCATKFAQVGFGQALDQELRPFGIKVTNVCPGGIHTHFAIGTGRTEGDPRMNEFLDAEDIVKAVRFVLDQNPKSRIMEILMRPMYEAH</sequence>
<dbReference type="EMBL" id="BDUF01000109">
    <property type="protein sequence ID" value="GAX91696.1"/>
    <property type="molecule type" value="Genomic_DNA"/>
</dbReference>
<gene>
    <name evidence="5" type="ORF">EFBL_3386</name>
</gene>
<dbReference type="CDD" id="cd05233">
    <property type="entry name" value="SDR_c"/>
    <property type="match status" value="1"/>
</dbReference>
<comment type="caution">
    <text evidence="5">The sequence shown here is derived from an EMBL/GenBank/DDBJ whole genome shotgun (WGS) entry which is preliminary data.</text>
</comment>
<name>A0A292YR86_9BACL</name>
<evidence type="ECO:0000256" key="4">
    <source>
        <dbReference type="RuleBase" id="RU000363"/>
    </source>
</evidence>
<dbReference type="GO" id="GO:0016491">
    <property type="term" value="F:oxidoreductase activity"/>
    <property type="evidence" value="ECO:0007669"/>
    <property type="project" value="UniProtKB-KW"/>
</dbReference>
<evidence type="ECO:0000256" key="2">
    <source>
        <dbReference type="ARBA" id="ARBA00022857"/>
    </source>
</evidence>
<evidence type="ECO:0000313" key="5">
    <source>
        <dbReference type="EMBL" id="GAX91696.1"/>
    </source>
</evidence>
<dbReference type="PRINTS" id="PR00081">
    <property type="entry name" value="GDHRDH"/>
</dbReference>
<evidence type="ECO:0000256" key="1">
    <source>
        <dbReference type="ARBA" id="ARBA00006484"/>
    </source>
</evidence>
<dbReference type="InterPro" id="IPR036291">
    <property type="entry name" value="NAD(P)-bd_dom_sf"/>
</dbReference>
<dbReference type="InterPro" id="IPR002347">
    <property type="entry name" value="SDR_fam"/>
</dbReference>
<dbReference type="AlphaFoldDB" id="A0A292YR86"/>
<accession>A0A292YR86</accession>
<keyword evidence="6" id="KW-1185">Reference proteome</keyword>
<organism evidence="5 6">
    <name type="scientific">Effusibacillus lacus</name>
    <dbReference type="NCBI Taxonomy" id="1348429"/>
    <lineage>
        <taxon>Bacteria</taxon>
        <taxon>Bacillati</taxon>
        <taxon>Bacillota</taxon>
        <taxon>Bacilli</taxon>
        <taxon>Bacillales</taxon>
        <taxon>Alicyclobacillaceae</taxon>
        <taxon>Effusibacillus</taxon>
    </lineage>
</organism>
<dbReference type="Gene3D" id="3.40.50.720">
    <property type="entry name" value="NAD(P)-binding Rossmann-like Domain"/>
    <property type="match status" value="1"/>
</dbReference>
<keyword evidence="3" id="KW-0560">Oxidoreductase</keyword>
<dbReference type="PANTHER" id="PTHR43391">
    <property type="entry name" value="RETINOL DEHYDROGENASE-RELATED"/>
    <property type="match status" value="1"/>
</dbReference>
<comment type="similarity">
    <text evidence="1 4">Belongs to the short-chain dehydrogenases/reductases (SDR) family.</text>
</comment>
<dbReference type="PANTHER" id="PTHR43391:SF14">
    <property type="entry name" value="DEHYDROGENASE_REDUCTASE SDR FAMILY PROTEIN 7-LIKE"/>
    <property type="match status" value="1"/>
</dbReference>
<evidence type="ECO:0000313" key="6">
    <source>
        <dbReference type="Proteomes" id="UP000217785"/>
    </source>
</evidence>
<reference evidence="6" key="1">
    <citation type="submission" date="2017-07" db="EMBL/GenBank/DDBJ databases">
        <title>Draft genome sequence of Effusibacillus lacus strain skLN1.</title>
        <authorList>
            <person name="Watanabe M."/>
            <person name="Kojima H."/>
            <person name="Fukui M."/>
        </authorList>
    </citation>
    <scope>NUCLEOTIDE SEQUENCE [LARGE SCALE GENOMIC DNA]</scope>
    <source>
        <strain evidence="6">skLN1</strain>
    </source>
</reference>
<evidence type="ECO:0000256" key="3">
    <source>
        <dbReference type="ARBA" id="ARBA00023002"/>
    </source>
</evidence>
<proteinExistence type="inferred from homology"/>
<dbReference type="PRINTS" id="PR00080">
    <property type="entry name" value="SDRFAMILY"/>
</dbReference>
<protein>
    <submittedName>
        <fullName evidence="5">Short-chain dehydrogenase</fullName>
    </submittedName>
</protein>
<dbReference type="Pfam" id="PF00106">
    <property type="entry name" value="adh_short"/>
    <property type="match status" value="1"/>
</dbReference>
<dbReference type="Proteomes" id="UP000217785">
    <property type="component" value="Unassembled WGS sequence"/>
</dbReference>
<dbReference type="SUPFAM" id="SSF51735">
    <property type="entry name" value="NAD(P)-binding Rossmann-fold domains"/>
    <property type="match status" value="1"/>
</dbReference>
<keyword evidence="2" id="KW-0521">NADP</keyword>